<accession>A0ABM5E5V1</accession>
<feature type="region of interest" description="Disordered" evidence="2">
    <location>
        <begin position="50"/>
        <end position="107"/>
    </location>
</feature>
<evidence type="ECO:0000256" key="2">
    <source>
        <dbReference type="SAM" id="MobiDB-lite"/>
    </source>
</evidence>
<sequence>MIQGASEADGPSWGWDGDGDDDWDGAVLTLLALAVVAATALALHWFGSGQDQEAAGPASTAPRTQTSQVGGTGPALPPKSKVSGGIKGPSSGQGKSEPPGCGQGSLAAAETQNQELLGGRGLAATAAPPPNTRGEVTSGGALGQQHGNATPEAPRGKGREPHRPGAALLGRSKAQGASTPLLIHFTPQSPGREVEVQVKAGGIRAKSPAHQAPVHTVEQDTRPWQQGVGSPGSLGRGPGSWRWQVGHSSGGRACLGTVVSVWDAVDAAGSLPAGSEGLRFLRELPPSHTAQTGPLKDVLERGRGKSRPQPAPVLALDSEAKAVQGLEGQTSEEATASKGEDPCKVRWLVVPTELS</sequence>
<feature type="region of interest" description="Disordered" evidence="2">
    <location>
        <begin position="205"/>
        <end position="237"/>
    </location>
</feature>
<keyword evidence="4" id="KW-1185">Reference proteome</keyword>
<feature type="region of interest" description="Disordered" evidence="2">
    <location>
        <begin position="284"/>
        <end position="315"/>
    </location>
</feature>
<dbReference type="PANTHER" id="PTHR45972">
    <property type="entry name" value="BTB_2 DOMAIN-CONTAINING PROTEIN"/>
    <property type="match status" value="1"/>
</dbReference>
<dbReference type="RefSeq" id="XP_072828523.1">
    <property type="nucleotide sequence ID" value="XM_072972422.1"/>
</dbReference>
<feature type="compositionally biased region" description="Basic and acidic residues" evidence="2">
    <location>
        <begin position="154"/>
        <end position="163"/>
    </location>
</feature>
<evidence type="ECO:0000256" key="3">
    <source>
        <dbReference type="SAM" id="Phobius"/>
    </source>
</evidence>
<keyword evidence="3" id="KW-1133">Transmembrane helix</keyword>
<organism evidence="4 5">
    <name type="scientific">Vicugna pacos</name>
    <name type="common">Alpaca</name>
    <name type="synonym">Lama pacos</name>
    <dbReference type="NCBI Taxonomy" id="30538"/>
    <lineage>
        <taxon>Eukaryota</taxon>
        <taxon>Metazoa</taxon>
        <taxon>Chordata</taxon>
        <taxon>Craniata</taxon>
        <taxon>Vertebrata</taxon>
        <taxon>Euteleostomi</taxon>
        <taxon>Mammalia</taxon>
        <taxon>Eutheria</taxon>
        <taxon>Laurasiatheria</taxon>
        <taxon>Artiodactyla</taxon>
        <taxon>Tylopoda</taxon>
        <taxon>Camelidae</taxon>
        <taxon>Vicugna</taxon>
    </lineage>
</organism>
<reference evidence="5" key="1">
    <citation type="submission" date="2025-08" db="UniProtKB">
        <authorList>
            <consortium name="RefSeq"/>
        </authorList>
    </citation>
    <scope>IDENTIFICATION</scope>
</reference>
<evidence type="ECO:0000313" key="5">
    <source>
        <dbReference type="RefSeq" id="XP_072828523.1"/>
    </source>
</evidence>
<keyword evidence="3" id="KW-0472">Membrane</keyword>
<dbReference type="PANTHER" id="PTHR45972:SF5">
    <property type="entry name" value="KELCH DOMAIN-CONTAINING PROTEIN 7B"/>
    <property type="match status" value="1"/>
</dbReference>
<name>A0ABM5E5V1_VICPA</name>
<evidence type="ECO:0000313" key="4">
    <source>
        <dbReference type="Proteomes" id="UP001652581"/>
    </source>
</evidence>
<dbReference type="InterPro" id="IPR052310">
    <property type="entry name" value="Kelch/BTB_domain_protein"/>
</dbReference>
<proteinExistence type="predicted"/>
<dbReference type="GeneID" id="116278468"/>
<feature type="transmembrane region" description="Helical" evidence="3">
    <location>
        <begin position="25"/>
        <end position="46"/>
    </location>
</feature>
<dbReference type="Proteomes" id="UP001652581">
    <property type="component" value="Chromosome 12"/>
</dbReference>
<keyword evidence="1" id="KW-0677">Repeat</keyword>
<feature type="region of interest" description="Disordered" evidence="2">
    <location>
        <begin position="122"/>
        <end position="166"/>
    </location>
</feature>
<keyword evidence="3" id="KW-0812">Transmembrane</keyword>
<protein>
    <submittedName>
        <fullName evidence="5">Uncharacterized protein</fullName>
    </submittedName>
</protein>
<gene>
    <name evidence="5" type="primary">LOC116278468</name>
</gene>
<evidence type="ECO:0000256" key="1">
    <source>
        <dbReference type="ARBA" id="ARBA00022737"/>
    </source>
</evidence>